<gene>
    <name evidence="3" type="ORF">L2740_03390</name>
</gene>
<name>A0A9X1Z9S1_9GAMM</name>
<sequence length="233" mass="26363">MNFKQASYCDKTIKNFLAGICRLRGVRANAKQYKLGRCHEFPWYWIAFLGLLLVINCLFATSAEAQLNKLTATAVSSKQSFVQSAEQTPDLVIVDRSVAYADTLLADFTGELHLLILEEDQEPFAQINQVLASEPLYSRVTIIAKASSSAIYLGGRWIDQDYLLEHQHSLATFAQQFTPNSQLSLYTTNLTKSHAGGDFIGLLQNLTQLQVDIIYMQGEYYEPLWVQRAQYDF</sequence>
<reference evidence="3" key="1">
    <citation type="submission" date="2022-01" db="EMBL/GenBank/DDBJ databases">
        <title>Whole genome-based taxonomy of the Shewanellaceae.</title>
        <authorList>
            <person name="Martin-Rodriguez A.J."/>
        </authorList>
    </citation>
    <scope>NUCLEOTIDE SEQUENCE</scope>
    <source>
        <strain evidence="3">KCTC 23973</strain>
    </source>
</reference>
<feature type="domain" description="DUF4347" evidence="2">
    <location>
        <begin position="91"/>
        <end position="211"/>
    </location>
</feature>
<comment type="caution">
    <text evidence="3">The sequence shown here is derived from an EMBL/GenBank/DDBJ whole genome shotgun (WGS) entry which is preliminary data.</text>
</comment>
<evidence type="ECO:0000259" key="2">
    <source>
        <dbReference type="Pfam" id="PF14252"/>
    </source>
</evidence>
<dbReference type="EMBL" id="JAKILB010000002">
    <property type="protein sequence ID" value="MCL1137588.1"/>
    <property type="molecule type" value="Genomic_DNA"/>
</dbReference>
<keyword evidence="4" id="KW-1185">Reference proteome</keyword>
<proteinExistence type="predicted"/>
<dbReference type="Pfam" id="PF14252">
    <property type="entry name" value="DUF4347"/>
    <property type="match status" value="1"/>
</dbReference>
<evidence type="ECO:0000256" key="1">
    <source>
        <dbReference type="SAM" id="Phobius"/>
    </source>
</evidence>
<dbReference type="InterPro" id="IPR025592">
    <property type="entry name" value="DUF4347"/>
</dbReference>
<feature type="transmembrane region" description="Helical" evidence="1">
    <location>
        <begin position="43"/>
        <end position="61"/>
    </location>
</feature>
<protein>
    <submittedName>
        <fullName evidence="3">DUF4347 domain-containing protein</fullName>
    </submittedName>
</protein>
<keyword evidence="1" id="KW-1133">Transmembrane helix</keyword>
<accession>A0A9X1Z9S1</accession>
<keyword evidence="1" id="KW-0472">Membrane</keyword>
<evidence type="ECO:0000313" key="3">
    <source>
        <dbReference type="EMBL" id="MCL1137588.1"/>
    </source>
</evidence>
<dbReference type="RefSeq" id="WP_248948680.1">
    <property type="nucleotide sequence ID" value="NZ_JAKILB010000002.1"/>
</dbReference>
<dbReference type="Proteomes" id="UP001139293">
    <property type="component" value="Unassembled WGS sequence"/>
</dbReference>
<organism evidence="3 4">
    <name type="scientific">Shewanella pneumatophori</name>
    <dbReference type="NCBI Taxonomy" id="314092"/>
    <lineage>
        <taxon>Bacteria</taxon>
        <taxon>Pseudomonadati</taxon>
        <taxon>Pseudomonadota</taxon>
        <taxon>Gammaproteobacteria</taxon>
        <taxon>Alteromonadales</taxon>
        <taxon>Shewanellaceae</taxon>
        <taxon>Shewanella</taxon>
    </lineage>
</organism>
<dbReference type="AlphaFoldDB" id="A0A9X1Z9S1"/>
<keyword evidence="1" id="KW-0812">Transmembrane</keyword>
<evidence type="ECO:0000313" key="4">
    <source>
        <dbReference type="Proteomes" id="UP001139293"/>
    </source>
</evidence>